<name>A0A2J6WU43_9CHLR</name>
<feature type="transmembrane region" description="Helical" evidence="1">
    <location>
        <begin position="47"/>
        <end position="66"/>
    </location>
</feature>
<keyword evidence="1" id="KW-1133">Transmembrane helix</keyword>
<reference evidence="2 3" key="1">
    <citation type="submission" date="2018-01" db="EMBL/GenBank/DDBJ databases">
        <title>Metagenomic assembled genomes from two thermal pools in the Uzon Caldera, Kamchatka, Russia.</title>
        <authorList>
            <person name="Wilkins L."/>
            <person name="Ettinger C."/>
        </authorList>
    </citation>
    <scope>NUCLEOTIDE SEQUENCE [LARGE SCALE GENOMIC DNA]</scope>
    <source>
        <strain evidence="2">ZAV-02</strain>
    </source>
</reference>
<evidence type="ECO:0000313" key="2">
    <source>
        <dbReference type="EMBL" id="PMP74231.1"/>
    </source>
</evidence>
<feature type="transmembrane region" description="Helical" evidence="1">
    <location>
        <begin position="104"/>
        <end position="122"/>
    </location>
</feature>
<protein>
    <submittedName>
        <fullName evidence="2">Uncharacterized protein</fullName>
    </submittedName>
</protein>
<gene>
    <name evidence="2" type="ORF">C0184_15320</name>
</gene>
<sequence length="123" mass="13027">MKLKSRFMIFMGALSGAMILGATGGALGLLIGRFLFSGSMSMLDLGLGVLGSILGVMVGNGLGAAIMAKRQGRRRKAWFFWLIGAGAVIIVMLLAEPLRLNQNTGLMMVILLLFPPLVESMVA</sequence>
<dbReference type="EMBL" id="PNIQ01001024">
    <property type="protein sequence ID" value="PMP74231.1"/>
    <property type="molecule type" value="Genomic_DNA"/>
</dbReference>
<evidence type="ECO:0000313" key="3">
    <source>
        <dbReference type="Proteomes" id="UP000243376"/>
    </source>
</evidence>
<keyword evidence="1" id="KW-0472">Membrane</keyword>
<proteinExistence type="predicted"/>
<feature type="transmembrane region" description="Helical" evidence="1">
    <location>
        <begin position="78"/>
        <end position="98"/>
    </location>
</feature>
<dbReference type="Proteomes" id="UP000243376">
    <property type="component" value="Unassembled WGS sequence"/>
</dbReference>
<feature type="transmembrane region" description="Helical" evidence="1">
    <location>
        <begin position="7"/>
        <end position="35"/>
    </location>
</feature>
<dbReference type="AlphaFoldDB" id="A0A2J6WU43"/>
<comment type="caution">
    <text evidence="2">The sequence shown here is derived from an EMBL/GenBank/DDBJ whole genome shotgun (WGS) entry which is preliminary data.</text>
</comment>
<accession>A0A2J6WU43</accession>
<organism evidence="2 3">
    <name type="scientific">Chloroflexus aggregans</name>
    <dbReference type="NCBI Taxonomy" id="152260"/>
    <lineage>
        <taxon>Bacteria</taxon>
        <taxon>Bacillati</taxon>
        <taxon>Chloroflexota</taxon>
        <taxon>Chloroflexia</taxon>
        <taxon>Chloroflexales</taxon>
        <taxon>Chloroflexineae</taxon>
        <taxon>Chloroflexaceae</taxon>
        <taxon>Chloroflexus</taxon>
    </lineage>
</organism>
<keyword evidence="1" id="KW-0812">Transmembrane</keyword>
<evidence type="ECO:0000256" key="1">
    <source>
        <dbReference type="SAM" id="Phobius"/>
    </source>
</evidence>